<feature type="signal peptide" evidence="1">
    <location>
        <begin position="1"/>
        <end position="30"/>
    </location>
</feature>
<organism evidence="2 3">
    <name type="scientific">Pseudomonas chaetocerotis</name>
    <dbReference type="NCBI Taxonomy" id="2758695"/>
    <lineage>
        <taxon>Bacteria</taxon>
        <taxon>Pseudomonadati</taxon>
        <taxon>Pseudomonadota</taxon>
        <taxon>Gammaproteobacteria</taxon>
        <taxon>Pseudomonadales</taxon>
        <taxon>Pseudomonadaceae</taxon>
        <taxon>Pseudomonas</taxon>
    </lineage>
</organism>
<comment type="caution">
    <text evidence="2">The sequence shown here is derived from an EMBL/GenBank/DDBJ whole genome shotgun (WGS) entry which is preliminary data.</text>
</comment>
<dbReference type="EMBL" id="JACFYX010000013">
    <property type="protein sequence ID" value="MBG0836283.1"/>
    <property type="molecule type" value="Genomic_DNA"/>
</dbReference>
<dbReference type="Proteomes" id="UP000596932">
    <property type="component" value="Unassembled WGS sequence"/>
</dbReference>
<proteinExistence type="predicted"/>
<protein>
    <recommendedName>
        <fullName evidence="4">Integral membrane protein</fullName>
    </recommendedName>
</protein>
<evidence type="ECO:0000256" key="1">
    <source>
        <dbReference type="SAM" id="SignalP"/>
    </source>
</evidence>
<dbReference type="RefSeq" id="WP_196475566.1">
    <property type="nucleotide sequence ID" value="NZ_JACFYX020000002.1"/>
</dbReference>
<accession>A0A931D5A7</accession>
<dbReference type="AlphaFoldDB" id="A0A931D5A7"/>
<gene>
    <name evidence="2" type="ORF">H3221_14325</name>
</gene>
<evidence type="ECO:0000313" key="2">
    <source>
        <dbReference type="EMBL" id="MBG0836283.1"/>
    </source>
</evidence>
<feature type="chain" id="PRO_5037771954" description="Integral membrane protein" evidence="1">
    <location>
        <begin position="31"/>
        <end position="85"/>
    </location>
</feature>
<evidence type="ECO:0008006" key="4">
    <source>
        <dbReference type="Google" id="ProtNLM"/>
    </source>
</evidence>
<name>A0A931D5A7_9PSED</name>
<keyword evidence="3" id="KW-1185">Reference proteome</keyword>
<sequence>MTMKSTAATGAAIAFAAAAMFAGMSGTVVAAEEAKVHCYGVTSCKGQNDCKTAENSCKGQGACKGHGFKAMTKAECDAAGGTVGE</sequence>
<evidence type="ECO:0000313" key="3">
    <source>
        <dbReference type="Proteomes" id="UP000596932"/>
    </source>
</evidence>
<reference evidence="2" key="1">
    <citation type="submission" date="2020-07" db="EMBL/GenBank/DDBJ databases">
        <title>Pseudomonas chaetoceroseae sp. nov., a new member of the Pseudomonas oleovorans group isolated from a culture of Chaetoceros calcitrans.</title>
        <authorList>
            <person name="Girard L."/>
            <person name="Lood C."/>
            <person name="De Mot R."/>
            <person name="Baudart J."/>
        </authorList>
    </citation>
    <scope>NUCLEOTIDE SEQUENCE</scope>
    <source>
        <strain evidence="2">536</strain>
    </source>
</reference>
<keyword evidence="1" id="KW-0732">Signal</keyword>